<keyword evidence="2" id="KW-0812">Transmembrane</keyword>
<feature type="compositionally biased region" description="Polar residues" evidence="1">
    <location>
        <begin position="42"/>
        <end position="55"/>
    </location>
</feature>
<keyword evidence="2" id="KW-1133">Transmembrane helix</keyword>
<organism evidence="3 4">
    <name type="scientific">Plectus sambesii</name>
    <dbReference type="NCBI Taxonomy" id="2011161"/>
    <lineage>
        <taxon>Eukaryota</taxon>
        <taxon>Metazoa</taxon>
        <taxon>Ecdysozoa</taxon>
        <taxon>Nematoda</taxon>
        <taxon>Chromadorea</taxon>
        <taxon>Plectida</taxon>
        <taxon>Plectina</taxon>
        <taxon>Plectoidea</taxon>
        <taxon>Plectidae</taxon>
        <taxon>Plectus</taxon>
    </lineage>
</organism>
<name>A0A914WVU3_9BILA</name>
<dbReference type="WBParaSite" id="PSAMB.scaffold5448size11658.g26628.t1">
    <property type="protein sequence ID" value="PSAMB.scaffold5448size11658.g26628.t1"/>
    <property type="gene ID" value="PSAMB.scaffold5448size11658.g26628"/>
</dbReference>
<evidence type="ECO:0000313" key="3">
    <source>
        <dbReference type="Proteomes" id="UP000887566"/>
    </source>
</evidence>
<evidence type="ECO:0000313" key="4">
    <source>
        <dbReference type="WBParaSite" id="PSAMB.scaffold5448size11658.g26628.t1"/>
    </source>
</evidence>
<feature type="region of interest" description="Disordered" evidence="1">
    <location>
        <begin position="16"/>
        <end position="59"/>
    </location>
</feature>
<sequence>MFSVTTGKTAAVQYTATYQSKNNEPPQVSSTSEYSSAEYSSGPFSTPREPTSPTGDYQSQLQIQQQRLYSDQYAQQKQQQSLLYQQQLQQQQQQQQLSRADLQPLPIPSLQPALEQARHISMGGEEVENVSDNRTQSFGSANSSRRTILQSSMKKAASILSAPKSKVYVVETPMRENNDNTAAEQKTANNLDNSGFYQPARRESNGQLMTASNREKSNSILNRFSARQDNIGEVERGPTAPAIYWCFVLMGGVVLLIFIILMCLLIARLNVQNGVGEVY</sequence>
<keyword evidence="3" id="KW-1185">Reference proteome</keyword>
<evidence type="ECO:0000256" key="2">
    <source>
        <dbReference type="SAM" id="Phobius"/>
    </source>
</evidence>
<feature type="compositionally biased region" description="Polar residues" evidence="1">
    <location>
        <begin position="16"/>
        <end position="28"/>
    </location>
</feature>
<accession>A0A914WVU3</accession>
<feature type="transmembrane region" description="Helical" evidence="2">
    <location>
        <begin position="242"/>
        <end position="267"/>
    </location>
</feature>
<evidence type="ECO:0000256" key="1">
    <source>
        <dbReference type="SAM" id="MobiDB-lite"/>
    </source>
</evidence>
<keyword evidence="2" id="KW-0472">Membrane</keyword>
<reference evidence="4" key="1">
    <citation type="submission" date="2022-11" db="UniProtKB">
        <authorList>
            <consortium name="WormBaseParasite"/>
        </authorList>
    </citation>
    <scope>IDENTIFICATION</scope>
</reference>
<proteinExistence type="predicted"/>
<dbReference type="Proteomes" id="UP000887566">
    <property type="component" value="Unplaced"/>
</dbReference>
<feature type="compositionally biased region" description="Low complexity" evidence="1">
    <location>
        <begin position="29"/>
        <end position="41"/>
    </location>
</feature>
<protein>
    <submittedName>
        <fullName evidence="4">Uncharacterized protein</fullName>
    </submittedName>
</protein>
<dbReference type="AlphaFoldDB" id="A0A914WVU3"/>